<dbReference type="PANTHER" id="PTHR10587">
    <property type="entry name" value="GLYCOSYL TRANSFERASE-RELATED"/>
    <property type="match status" value="1"/>
</dbReference>
<evidence type="ECO:0000259" key="2">
    <source>
        <dbReference type="PROSITE" id="PS51677"/>
    </source>
</evidence>
<dbReference type="GO" id="GO:0005975">
    <property type="term" value="P:carbohydrate metabolic process"/>
    <property type="evidence" value="ECO:0007669"/>
    <property type="project" value="InterPro"/>
</dbReference>
<organism evidence="3 4">
    <name type="scientific">Chitinophaga rupis</name>
    <dbReference type="NCBI Taxonomy" id="573321"/>
    <lineage>
        <taxon>Bacteria</taxon>
        <taxon>Pseudomonadati</taxon>
        <taxon>Bacteroidota</taxon>
        <taxon>Chitinophagia</taxon>
        <taxon>Chitinophagales</taxon>
        <taxon>Chitinophagaceae</taxon>
        <taxon>Chitinophaga</taxon>
    </lineage>
</organism>
<dbReference type="STRING" id="573321.SAMN04488505_103692"/>
<accession>A0A1H7WL27</accession>
<feature type="domain" description="NodB homology" evidence="2">
    <location>
        <begin position="67"/>
        <end position="245"/>
    </location>
</feature>
<keyword evidence="4" id="KW-1185">Reference proteome</keyword>
<dbReference type="Proteomes" id="UP000198984">
    <property type="component" value="Unassembled WGS sequence"/>
</dbReference>
<evidence type="ECO:0000313" key="3">
    <source>
        <dbReference type="EMBL" id="SEM21597.1"/>
    </source>
</evidence>
<dbReference type="CDD" id="cd10917">
    <property type="entry name" value="CE4_NodB_like_6s_7s"/>
    <property type="match status" value="1"/>
</dbReference>
<keyword evidence="1" id="KW-1133">Transmembrane helix</keyword>
<dbReference type="Gene3D" id="3.20.20.370">
    <property type="entry name" value="Glycoside hydrolase/deacetylase"/>
    <property type="match status" value="1"/>
</dbReference>
<dbReference type="InterPro" id="IPR011330">
    <property type="entry name" value="Glyco_hydro/deAcase_b/a-brl"/>
</dbReference>
<dbReference type="InterPro" id="IPR050248">
    <property type="entry name" value="Polysacc_deacetylase_ArnD"/>
</dbReference>
<reference evidence="3 4" key="1">
    <citation type="submission" date="2016-10" db="EMBL/GenBank/DDBJ databases">
        <authorList>
            <person name="de Groot N.N."/>
        </authorList>
    </citation>
    <scope>NUCLEOTIDE SEQUENCE [LARGE SCALE GENOMIC DNA]</scope>
    <source>
        <strain evidence="3 4">DSM 21039</strain>
    </source>
</reference>
<protein>
    <submittedName>
        <fullName evidence="3">Peptidoglycan/xylan/chitin deacetylase, PgdA/CDA1 family</fullName>
    </submittedName>
</protein>
<name>A0A1H7WL27_9BACT</name>
<keyword evidence="1" id="KW-0472">Membrane</keyword>
<dbReference type="GO" id="GO:0016810">
    <property type="term" value="F:hydrolase activity, acting on carbon-nitrogen (but not peptide) bonds"/>
    <property type="evidence" value="ECO:0007669"/>
    <property type="project" value="InterPro"/>
</dbReference>
<dbReference type="Pfam" id="PF01522">
    <property type="entry name" value="Polysacc_deac_1"/>
    <property type="match status" value="1"/>
</dbReference>
<evidence type="ECO:0000256" key="1">
    <source>
        <dbReference type="SAM" id="Phobius"/>
    </source>
</evidence>
<sequence length="257" mass="28924">MLYRITNITTFLLLAGLLCLHNLWQPVAWWVFVTLLFVYVSLLVWGSMDIRAGFYMPVTCQVPTKQKVVALTFDDGPLLQFTPQVLDILQAHKVPAAFFCIGKNIPGNEGLLKRAHEEGHLLGNHSYSHHFWFDLFGAGRMLEELQQTDTNVQQVTGQRPLFFRPPYGVTNPNLSKAVRKGGYFPLGWNIRSLDTVIKEEGPLLERITGKLQPGSIILLHDSAAVTVQVLPALIAYLHSNGYTIERIDKLLNKPAYA</sequence>
<dbReference type="SUPFAM" id="SSF88713">
    <property type="entry name" value="Glycoside hydrolase/deacetylase"/>
    <property type="match status" value="1"/>
</dbReference>
<feature type="transmembrane region" description="Helical" evidence="1">
    <location>
        <begin position="29"/>
        <end position="46"/>
    </location>
</feature>
<gene>
    <name evidence="3" type="ORF">SAMN04488505_103692</name>
</gene>
<dbReference type="EMBL" id="FOBB01000003">
    <property type="protein sequence ID" value="SEM21597.1"/>
    <property type="molecule type" value="Genomic_DNA"/>
</dbReference>
<dbReference type="AlphaFoldDB" id="A0A1H7WL27"/>
<dbReference type="InterPro" id="IPR002509">
    <property type="entry name" value="NODB_dom"/>
</dbReference>
<evidence type="ECO:0000313" key="4">
    <source>
        <dbReference type="Proteomes" id="UP000198984"/>
    </source>
</evidence>
<dbReference type="PANTHER" id="PTHR10587:SF137">
    <property type="entry name" value="4-DEOXY-4-FORMAMIDO-L-ARABINOSE-PHOSPHOUNDECAPRENOL DEFORMYLASE ARND-RELATED"/>
    <property type="match status" value="1"/>
</dbReference>
<dbReference type="OrthoDB" id="9812065at2"/>
<dbReference type="PROSITE" id="PS51677">
    <property type="entry name" value="NODB"/>
    <property type="match status" value="1"/>
</dbReference>
<proteinExistence type="predicted"/>
<keyword evidence="1" id="KW-0812">Transmembrane</keyword>
<dbReference type="RefSeq" id="WP_089913935.1">
    <property type="nucleotide sequence ID" value="NZ_FOBB01000003.1"/>
</dbReference>